<gene>
    <name evidence="11" type="ORF">PHET_05500</name>
</gene>
<reference evidence="11" key="1">
    <citation type="submission" date="2019-05" db="EMBL/GenBank/DDBJ databases">
        <title>Annotation for the trematode Paragonimus heterotremus.</title>
        <authorList>
            <person name="Choi Y.-J."/>
        </authorList>
    </citation>
    <scope>NUCLEOTIDE SEQUENCE</scope>
    <source>
        <strain evidence="11">LC</strain>
    </source>
</reference>
<dbReference type="InterPro" id="IPR016135">
    <property type="entry name" value="UBQ-conjugating_enzyme/RWD"/>
</dbReference>
<evidence type="ECO:0000256" key="5">
    <source>
        <dbReference type="ARBA" id="ARBA00022723"/>
    </source>
</evidence>
<dbReference type="Pfam" id="PF01485">
    <property type="entry name" value="IBR"/>
    <property type="match status" value="1"/>
</dbReference>
<name>A0A8J4SKY1_9TREM</name>
<keyword evidence="4 11" id="KW-0808">Transferase</keyword>
<comment type="pathway">
    <text evidence="2">Protein modification; protein ubiquitination.</text>
</comment>
<proteinExistence type="predicted"/>
<dbReference type="SUPFAM" id="SSF54495">
    <property type="entry name" value="UBC-like"/>
    <property type="match status" value="1"/>
</dbReference>
<dbReference type="Gene3D" id="1.20.120.1750">
    <property type="match status" value="1"/>
</dbReference>
<keyword evidence="8" id="KW-0833">Ubl conjugation pathway</keyword>
<keyword evidence="7" id="KW-0863">Zinc-finger</keyword>
<keyword evidence="5" id="KW-0479">Metal-binding</keyword>
<evidence type="ECO:0000256" key="3">
    <source>
        <dbReference type="ARBA" id="ARBA00012251"/>
    </source>
</evidence>
<evidence type="ECO:0000259" key="10">
    <source>
        <dbReference type="PROSITE" id="PS51873"/>
    </source>
</evidence>
<feature type="domain" description="RING-type" evidence="10">
    <location>
        <begin position="215"/>
        <end position="426"/>
    </location>
</feature>
<evidence type="ECO:0000256" key="6">
    <source>
        <dbReference type="ARBA" id="ARBA00022737"/>
    </source>
</evidence>
<evidence type="ECO:0000256" key="1">
    <source>
        <dbReference type="ARBA" id="ARBA00001798"/>
    </source>
</evidence>
<evidence type="ECO:0000256" key="2">
    <source>
        <dbReference type="ARBA" id="ARBA00004906"/>
    </source>
</evidence>
<dbReference type="OrthoDB" id="1431934at2759"/>
<dbReference type="EMBL" id="LUCH01002726">
    <property type="protein sequence ID" value="KAF5401073.1"/>
    <property type="molecule type" value="Genomic_DNA"/>
</dbReference>
<dbReference type="Pfam" id="PF05773">
    <property type="entry name" value="RWD"/>
    <property type="match status" value="1"/>
</dbReference>
<dbReference type="GO" id="GO:0008270">
    <property type="term" value="F:zinc ion binding"/>
    <property type="evidence" value="ECO:0007669"/>
    <property type="project" value="UniProtKB-KW"/>
</dbReference>
<protein>
    <recommendedName>
        <fullName evidence="3">RBR-type E3 ubiquitin transferase</fullName>
        <ecNumber evidence="3">2.3.2.31</ecNumber>
    </recommendedName>
</protein>
<evidence type="ECO:0000256" key="7">
    <source>
        <dbReference type="ARBA" id="ARBA00022771"/>
    </source>
</evidence>
<dbReference type="GO" id="GO:0016567">
    <property type="term" value="P:protein ubiquitination"/>
    <property type="evidence" value="ECO:0007669"/>
    <property type="project" value="InterPro"/>
</dbReference>
<dbReference type="CDD" id="cd20354">
    <property type="entry name" value="Rcat_RBR_RNF14"/>
    <property type="match status" value="1"/>
</dbReference>
<accession>A0A8J4SKY1</accession>
<comment type="catalytic activity">
    <reaction evidence="1">
        <text>[E2 ubiquitin-conjugating enzyme]-S-ubiquitinyl-L-cysteine + [acceptor protein]-L-lysine = [E2 ubiquitin-conjugating enzyme]-L-cysteine + [acceptor protein]-N(6)-ubiquitinyl-L-lysine.</text>
        <dbReference type="EC" id="2.3.2.31"/>
    </reaction>
</comment>
<keyword evidence="6" id="KW-0677">Repeat</keyword>
<dbReference type="InterPro" id="IPR006575">
    <property type="entry name" value="RWD_dom"/>
</dbReference>
<dbReference type="InterPro" id="IPR031127">
    <property type="entry name" value="E3_UB_ligase_RBR"/>
</dbReference>
<dbReference type="CDD" id="cd23820">
    <property type="entry name" value="RWD_RNF14"/>
    <property type="match status" value="1"/>
</dbReference>
<dbReference type="Gene3D" id="3.10.110.10">
    <property type="entry name" value="Ubiquitin Conjugating Enzyme"/>
    <property type="match status" value="1"/>
</dbReference>
<keyword evidence="12" id="KW-1185">Reference proteome</keyword>
<dbReference type="EC" id="2.3.2.31" evidence="3"/>
<dbReference type="GO" id="GO:0061630">
    <property type="term" value="F:ubiquitin protein ligase activity"/>
    <property type="evidence" value="ECO:0007669"/>
    <property type="project" value="UniProtKB-EC"/>
</dbReference>
<dbReference type="AlphaFoldDB" id="A0A8J4SKY1"/>
<dbReference type="PANTHER" id="PTHR11685">
    <property type="entry name" value="RBR FAMILY RING FINGER AND IBR DOMAIN-CONTAINING"/>
    <property type="match status" value="1"/>
</dbReference>
<comment type="caution">
    <text evidence="11">The sequence shown here is derived from an EMBL/GenBank/DDBJ whole genome shotgun (WGS) entry which is preliminary data.</text>
</comment>
<dbReference type="InterPro" id="IPR013083">
    <property type="entry name" value="Znf_RING/FYVE/PHD"/>
</dbReference>
<dbReference type="CDD" id="cd20341">
    <property type="entry name" value="BRcat_RBR_RNF14"/>
    <property type="match status" value="1"/>
</dbReference>
<dbReference type="SMART" id="SM00647">
    <property type="entry name" value="IBR"/>
    <property type="match status" value="2"/>
</dbReference>
<evidence type="ECO:0000256" key="8">
    <source>
        <dbReference type="ARBA" id="ARBA00022786"/>
    </source>
</evidence>
<dbReference type="Gene3D" id="3.30.40.10">
    <property type="entry name" value="Zinc/RING finger domain, C3HC4 (zinc finger)"/>
    <property type="match status" value="1"/>
</dbReference>
<evidence type="ECO:0000313" key="12">
    <source>
        <dbReference type="Proteomes" id="UP000748531"/>
    </source>
</evidence>
<evidence type="ECO:0000256" key="4">
    <source>
        <dbReference type="ARBA" id="ARBA00022679"/>
    </source>
</evidence>
<evidence type="ECO:0000313" key="11">
    <source>
        <dbReference type="EMBL" id="KAF5401073.1"/>
    </source>
</evidence>
<sequence>MDSLLCAQALDLARATQAQKLELEFLHSACPDSDLSISFQFCERSNTGSFWISICLPANGLYLCGPRSQVDPRNNFLVEDLPDRCVYRITHLPPLVINFELSARYPGSPFCPIFPLLSIESSWLPKSVLHDLHSELKHLCMMYPGELILWSLVDFIRNASIYIIVGQTVSKKKLWLDLFRFFSLHGADSPVTLTQCMTFLLSHNDDCIDLKFYRGCWDCPVCFDSKPGREFFRFPKCKDKVCFDCVKQDFTCAVNDGLLGRGITCSVCGAEAEPSEARFVLTSEMYARYEALLLRQALNRMQDIAYCPRPGCKNNPVIVDNKELGRCVVCEMSFCPRCRQISHGMRKCPLRSGESDEEEQNEYASSQYMKKNTKRCPKCAAKIEKSDGCNKMTCAYCNTYLCWLCGEQLNLPNPYSHFLEPGTRYQKLHTS</sequence>
<dbReference type="InterPro" id="IPR002867">
    <property type="entry name" value="IBR_dom"/>
</dbReference>
<evidence type="ECO:0000256" key="9">
    <source>
        <dbReference type="ARBA" id="ARBA00022833"/>
    </source>
</evidence>
<dbReference type="InterPro" id="IPR047548">
    <property type="entry name" value="Rcat_RBR_RNF14"/>
</dbReference>
<dbReference type="InterPro" id="IPR044066">
    <property type="entry name" value="TRIAD_supradom"/>
</dbReference>
<dbReference type="PROSITE" id="PS51873">
    <property type="entry name" value="TRIAD"/>
    <property type="match status" value="1"/>
</dbReference>
<dbReference type="SUPFAM" id="SSF57850">
    <property type="entry name" value="RING/U-box"/>
    <property type="match status" value="3"/>
</dbReference>
<organism evidence="11 12">
    <name type="scientific">Paragonimus heterotremus</name>
    <dbReference type="NCBI Taxonomy" id="100268"/>
    <lineage>
        <taxon>Eukaryota</taxon>
        <taxon>Metazoa</taxon>
        <taxon>Spiralia</taxon>
        <taxon>Lophotrochozoa</taxon>
        <taxon>Platyhelminthes</taxon>
        <taxon>Trematoda</taxon>
        <taxon>Digenea</taxon>
        <taxon>Plagiorchiida</taxon>
        <taxon>Troglotremata</taxon>
        <taxon>Troglotrematidae</taxon>
        <taxon>Paragonimus</taxon>
    </lineage>
</organism>
<dbReference type="Proteomes" id="UP000748531">
    <property type="component" value="Unassembled WGS sequence"/>
</dbReference>
<dbReference type="Pfam" id="PF26200">
    <property type="entry name" value="Rcat_RNF216"/>
    <property type="match status" value="1"/>
</dbReference>
<keyword evidence="9" id="KW-0862">Zinc</keyword>